<dbReference type="eggNOG" id="ENOG5031FSN">
    <property type="taxonomic scope" value="Bacteria"/>
</dbReference>
<organism evidence="2 3">
    <name type="scientific">Rhodococcus opacus</name>
    <name type="common">Nocardia opaca</name>
    <dbReference type="NCBI Taxonomy" id="37919"/>
    <lineage>
        <taxon>Bacteria</taxon>
        <taxon>Bacillati</taxon>
        <taxon>Actinomycetota</taxon>
        <taxon>Actinomycetes</taxon>
        <taxon>Mycobacteriales</taxon>
        <taxon>Nocardiaceae</taxon>
        <taxon>Rhodococcus</taxon>
    </lineage>
</organism>
<name>A0A076ESH5_RHOOP</name>
<evidence type="ECO:0000313" key="2">
    <source>
        <dbReference type="EMBL" id="AII08207.1"/>
    </source>
</evidence>
<reference evidence="2 3" key="1">
    <citation type="submission" date="2014-07" db="EMBL/GenBank/DDBJ databases">
        <title>Genome Sequence of Rhodococcus opacus Strain R7, a Biodegrader of Mono- and Polycyclic Aromatic Hydrocarbons.</title>
        <authorList>
            <person name="Di Gennaro P."/>
            <person name="Zampolli J."/>
            <person name="Presti I."/>
            <person name="Cappelletti M."/>
            <person name="D'Ursi P."/>
            <person name="Orro A."/>
            <person name="Mezzelani A."/>
            <person name="Milanesi L."/>
        </authorList>
    </citation>
    <scope>NUCLEOTIDE SEQUENCE [LARGE SCALE GENOMIC DNA]</scope>
    <source>
        <strain evidence="2 3">R7</strain>
    </source>
</reference>
<feature type="compositionally biased region" description="Low complexity" evidence="1">
    <location>
        <begin position="188"/>
        <end position="197"/>
    </location>
</feature>
<sequence length="197" mass="20595">MNAITALPLAILRVQYTIVRYPLHLIDDQVIAHLAPAAPARRLYRGSLNLLDCAVGTVLGDQDRAHRGADTEPRITPVSGNAADTDDASASDIAAAGAVAAPRSATVENAELNEKAAHQLDTDSLAEHLEDIEAQEQVEHSATTDPATTTVITQLADAASTEPDTTLTGELADRVAELARADTPPPGAGTTQTGKRH</sequence>
<feature type="region of interest" description="Disordered" evidence="1">
    <location>
        <begin position="64"/>
        <end position="88"/>
    </location>
</feature>
<evidence type="ECO:0000256" key="1">
    <source>
        <dbReference type="SAM" id="MobiDB-lite"/>
    </source>
</evidence>
<protein>
    <submittedName>
        <fullName evidence="2">Uncharacterized protein</fullName>
    </submittedName>
</protein>
<dbReference type="EMBL" id="CP008947">
    <property type="protein sequence ID" value="AII08207.1"/>
    <property type="molecule type" value="Genomic_DNA"/>
</dbReference>
<dbReference type="AlphaFoldDB" id="A0A076ESH5"/>
<dbReference type="RefSeq" id="WP_128641038.1">
    <property type="nucleotide sequence ID" value="NZ_CP008947.1"/>
</dbReference>
<feature type="region of interest" description="Disordered" evidence="1">
    <location>
        <begin position="178"/>
        <end position="197"/>
    </location>
</feature>
<gene>
    <name evidence="2" type="ORF">EP51_27730</name>
</gene>
<proteinExistence type="predicted"/>
<evidence type="ECO:0000313" key="3">
    <source>
        <dbReference type="Proteomes" id="UP000028488"/>
    </source>
</evidence>
<feature type="compositionally biased region" description="Basic and acidic residues" evidence="1">
    <location>
        <begin position="64"/>
        <end position="73"/>
    </location>
</feature>
<dbReference type="Proteomes" id="UP000028488">
    <property type="component" value="Chromosome"/>
</dbReference>
<accession>A0A076ESH5</accession>